<dbReference type="KEGG" id="dsh:Dshi_1570"/>
<dbReference type="Proteomes" id="UP000006833">
    <property type="component" value="Chromosome"/>
</dbReference>
<reference evidence="2" key="1">
    <citation type="journal article" date="2010" name="ISME J.">
        <title>The complete genome sequence of the algal symbiont Dinoroseobacter shibae: a hitchhiker's guide to life in the sea.</title>
        <authorList>
            <person name="Wagner-Dobler I."/>
            <person name="Ballhausen B."/>
            <person name="Berger M."/>
            <person name="Brinkhoff T."/>
            <person name="Buchholz I."/>
            <person name="Bunk B."/>
            <person name="Cypionka H."/>
            <person name="Daniel R."/>
            <person name="Drepper T."/>
            <person name="Gerdts G."/>
            <person name="Hahnke S."/>
            <person name="Han C."/>
            <person name="Jahn D."/>
            <person name="Kalhoefer D."/>
            <person name="Kiss H."/>
            <person name="Klenk H.P."/>
            <person name="Kyrpides N."/>
            <person name="Liebl W."/>
            <person name="Liesegang H."/>
            <person name="Meincke L."/>
            <person name="Pati A."/>
            <person name="Petersen J."/>
            <person name="Piekarski T."/>
            <person name="Pommerenke C."/>
            <person name="Pradella S."/>
            <person name="Pukall R."/>
            <person name="Rabus R."/>
            <person name="Stackebrandt E."/>
            <person name="Thole S."/>
            <person name="Thompson L."/>
            <person name="Tielen P."/>
            <person name="Tomasch J."/>
            <person name="von Jan M."/>
            <person name="Wanphrut N."/>
            <person name="Wichels A."/>
            <person name="Zech H."/>
            <person name="Simon M."/>
        </authorList>
    </citation>
    <scope>NUCLEOTIDE SEQUENCE [LARGE SCALE GENOMIC DNA]</scope>
    <source>
        <strain evidence="2">DSM 16493 / NCIMB 14021 / DFL 12</strain>
    </source>
</reference>
<dbReference type="PROSITE" id="PS51257">
    <property type="entry name" value="PROKAR_LIPOPROTEIN"/>
    <property type="match status" value="1"/>
</dbReference>
<dbReference type="RefSeq" id="WP_012178242.1">
    <property type="nucleotide sequence ID" value="NC_009952.1"/>
</dbReference>
<organism evidence="1 2">
    <name type="scientific">Dinoroseobacter shibae (strain DSM 16493 / NCIMB 14021 / DFL 12)</name>
    <dbReference type="NCBI Taxonomy" id="398580"/>
    <lineage>
        <taxon>Bacteria</taxon>
        <taxon>Pseudomonadati</taxon>
        <taxon>Pseudomonadota</taxon>
        <taxon>Alphaproteobacteria</taxon>
        <taxon>Rhodobacterales</taxon>
        <taxon>Roseobacteraceae</taxon>
        <taxon>Dinoroseobacter</taxon>
    </lineage>
</organism>
<accession>A8LKU8</accession>
<protein>
    <recommendedName>
        <fullName evidence="3">Lipoprotein</fullName>
    </recommendedName>
</protein>
<evidence type="ECO:0000313" key="1">
    <source>
        <dbReference type="EMBL" id="ABV93312.1"/>
    </source>
</evidence>
<dbReference type="STRING" id="398580.Dshi_1570"/>
<dbReference type="HOGENOM" id="CLU_1783787_0_0_5"/>
<keyword evidence="2" id="KW-1185">Reference proteome</keyword>
<evidence type="ECO:0000313" key="2">
    <source>
        <dbReference type="Proteomes" id="UP000006833"/>
    </source>
</evidence>
<gene>
    <name evidence="1" type="ordered locus">Dshi_1570</name>
</gene>
<sequence>MGPATRSALGMGFAALLGLGGCAPMLVYDQPGVTVSRLASDLERCAAVAFDAAPPQITRESVTVRNVSIGAGYGYGYGYRGLYGAGGFDRAWVDVDRNELAREEARQACLREAGYGFAQIPRCQSLSARDVTGATQQAAVGPQSCAVSVPDVGPVVLSGT</sequence>
<dbReference type="OrthoDB" id="7274329at2"/>
<dbReference type="AlphaFoldDB" id="A8LKU8"/>
<proteinExistence type="predicted"/>
<dbReference type="EMBL" id="CP000830">
    <property type="protein sequence ID" value="ABV93312.1"/>
    <property type="molecule type" value="Genomic_DNA"/>
</dbReference>
<evidence type="ECO:0008006" key="3">
    <source>
        <dbReference type="Google" id="ProtNLM"/>
    </source>
</evidence>
<name>A8LKU8_DINSH</name>